<dbReference type="InterPro" id="IPR018540">
    <property type="entry name" value="Spo0E-like"/>
</dbReference>
<dbReference type="GO" id="GO:0046983">
    <property type="term" value="F:protein dimerization activity"/>
    <property type="evidence" value="ECO:0007669"/>
    <property type="project" value="InterPro"/>
</dbReference>
<sequence>MRSGIEMDKHLLLEMENLRVQMVETALVKEDFLNREVLLLSQSLDLLIVRAQEELALSRSK</sequence>
<evidence type="ECO:0000313" key="2">
    <source>
        <dbReference type="Proteomes" id="UP000293568"/>
    </source>
</evidence>
<dbReference type="InterPro" id="IPR036638">
    <property type="entry name" value="HLH_DNA-bd_sf"/>
</dbReference>
<gene>
    <name evidence="1" type="ORF">ET464_07210</name>
</gene>
<protein>
    <submittedName>
        <fullName evidence="1">Spo0E family sporulation regulatory protein-aspartic acid phosphatase</fullName>
    </submittedName>
</protein>
<dbReference type="InterPro" id="IPR037208">
    <property type="entry name" value="Spo0E-like_sf"/>
</dbReference>
<dbReference type="Pfam" id="PF09388">
    <property type="entry name" value="SpoOE-like"/>
    <property type="match status" value="1"/>
</dbReference>
<dbReference type="KEGG" id="pprt:ET464_07210"/>
<dbReference type="SUPFAM" id="SSF140500">
    <property type="entry name" value="BAS1536-like"/>
    <property type="match status" value="1"/>
</dbReference>
<accession>A0A4P6ESW3</accession>
<dbReference type="Proteomes" id="UP000293568">
    <property type="component" value="Chromosome"/>
</dbReference>
<organism evidence="1 2">
    <name type="scientific">Paenibacillus protaetiae</name>
    <dbReference type="NCBI Taxonomy" id="2509456"/>
    <lineage>
        <taxon>Bacteria</taxon>
        <taxon>Bacillati</taxon>
        <taxon>Bacillota</taxon>
        <taxon>Bacilli</taxon>
        <taxon>Bacillales</taxon>
        <taxon>Paenibacillaceae</taxon>
        <taxon>Paenibacillus</taxon>
    </lineage>
</organism>
<keyword evidence="2" id="KW-1185">Reference proteome</keyword>
<evidence type="ECO:0000313" key="1">
    <source>
        <dbReference type="EMBL" id="QAY66220.1"/>
    </source>
</evidence>
<dbReference type="EMBL" id="CP035492">
    <property type="protein sequence ID" value="QAY66220.1"/>
    <property type="molecule type" value="Genomic_DNA"/>
</dbReference>
<dbReference type="GO" id="GO:0043937">
    <property type="term" value="P:regulation of sporulation"/>
    <property type="evidence" value="ECO:0007669"/>
    <property type="project" value="InterPro"/>
</dbReference>
<dbReference type="Gene3D" id="4.10.280.10">
    <property type="entry name" value="Helix-loop-helix DNA-binding domain"/>
    <property type="match status" value="1"/>
</dbReference>
<name>A0A4P6ESW3_9BACL</name>
<proteinExistence type="predicted"/>
<reference evidence="1 2" key="1">
    <citation type="submission" date="2019-01" db="EMBL/GenBank/DDBJ databases">
        <title>Genome sequencing of strain FW100M-2.</title>
        <authorList>
            <person name="Heo J."/>
            <person name="Kim S.-J."/>
            <person name="Kim J.-S."/>
            <person name="Hong S.-B."/>
            <person name="Kwon S.-W."/>
        </authorList>
    </citation>
    <scope>NUCLEOTIDE SEQUENCE [LARGE SCALE GENOMIC DNA]</scope>
    <source>
        <strain evidence="1 2">FW100M-2</strain>
    </source>
</reference>
<dbReference type="AlphaFoldDB" id="A0A4P6ESW3"/>